<dbReference type="EMBL" id="JABAEW010000003">
    <property type="protein sequence ID" value="NMD85503.1"/>
    <property type="molecule type" value="Genomic_DNA"/>
</dbReference>
<gene>
    <name evidence="3" type="ORF">HF882_02785</name>
</gene>
<keyword evidence="1" id="KW-1133">Transmembrane helix</keyword>
<keyword evidence="1" id="KW-0812">Transmembrane</keyword>
<evidence type="ECO:0000313" key="3">
    <source>
        <dbReference type="EMBL" id="NMD85503.1"/>
    </source>
</evidence>
<feature type="domain" description="DUF1559" evidence="2">
    <location>
        <begin position="187"/>
        <end position="232"/>
    </location>
</feature>
<keyword evidence="1" id="KW-0472">Membrane</keyword>
<dbReference type="AlphaFoldDB" id="A0A848ATD7"/>
<accession>A0A848ATD7</accession>
<evidence type="ECO:0000259" key="2">
    <source>
        <dbReference type="Pfam" id="PF07596"/>
    </source>
</evidence>
<dbReference type="InterPro" id="IPR045584">
    <property type="entry name" value="Pilin-like"/>
</dbReference>
<dbReference type="Gene3D" id="3.30.700.10">
    <property type="entry name" value="Glycoprotein, Type 4 Pilin"/>
    <property type="match status" value="1"/>
</dbReference>
<feature type="transmembrane region" description="Helical" evidence="1">
    <location>
        <begin position="164"/>
        <end position="185"/>
    </location>
</feature>
<name>A0A848ATD7_9BACT</name>
<organism evidence="3 4">
    <name type="scientific">Victivallis vadensis</name>
    <dbReference type="NCBI Taxonomy" id="172901"/>
    <lineage>
        <taxon>Bacteria</taxon>
        <taxon>Pseudomonadati</taxon>
        <taxon>Lentisphaerota</taxon>
        <taxon>Lentisphaeria</taxon>
        <taxon>Victivallales</taxon>
        <taxon>Victivallaceae</taxon>
        <taxon>Victivallis</taxon>
    </lineage>
</organism>
<protein>
    <submittedName>
        <fullName evidence="3">DUF1559 domain-containing protein</fullName>
    </submittedName>
</protein>
<evidence type="ECO:0000256" key="1">
    <source>
        <dbReference type="SAM" id="Phobius"/>
    </source>
</evidence>
<dbReference type="NCBIfam" id="TIGR02532">
    <property type="entry name" value="IV_pilin_GFxxxE"/>
    <property type="match status" value="1"/>
</dbReference>
<sequence length="364" mass="39973">MKVCQICDFRFYTALRKREAARCRRRGCASSLRSSCLSRWGAVLPRPLVPALRKREGFGGEKAATCAASLPVPDLLNLLHTSGKLSRLRQCSASGKSEQKREVVFPQKSGKTTSRYCGSSFPAGRPCSRQSTVPYPAPAPCRTQGARGAADTPPAYRRLRPFTLIELLVVIAIIAILAAMLLPALNKAREKARAIKCMNNLKQCGMGLAFYGDANNGYYPLTMKISGNDWNWTEIIGPKYSSAGVEYQTRPWQAMLPDAVVRCPTMAVLAPKNSYCRYGICAYGDSNVWFRNSGELEKTVGSIWNRIDLSNKFLAAGPAGARLFVDFSDGGLSVAGFCSLLVVFRHFMRLGGDRGYRLPMVEGK</sequence>
<evidence type="ECO:0000313" key="4">
    <source>
        <dbReference type="Proteomes" id="UP000576225"/>
    </source>
</evidence>
<dbReference type="Pfam" id="PF07596">
    <property type="entry name" value="SBP_bac_10"/>
    <property type="match status" value="1"/>
</dbReference>
<dbReference type="SUPFAM" id="SSF54523">
    <property type="entry name" value="Pili subunits"/>
    <property type="match status" value="1"/>
</dbReference>
<reference evidence="3 4" key="1">
    <citation type="submission" date="2020-04" db="EMBL/GenBank/DDBJ databases">
        <authorList>
            <person name="Hitch T.C.A."/>
            <person name="Wylensek D."/>
            <person name="Clavel T."/>
        </authorList>
    </citation>
    <scope>NUCLEOTIDE SEQUENCE [LARGE SCALE GENOMIC DNA]</scope>
    <source>
        <strain evidence="3 4">COR2-253-APC-1A</strain>
    </source>
</reference>
<dbReference type="Proteomes" id="UP000576225">
    <property type="component" value="Unassembled WGS sequence"/>
</dbReference>
<dbReference type="PANTHER" id="PTHR30093:SF2">
    <property type="entry name" value="TYPE II SECRETION SYSTEM PROTEIN H"/>
    <property type="match status" value="1"/>
</dbReference>
<dbReference type="InterPro" id="IPR011453">
    <property type="entry name" value="DUF1559"/>
</dbReference>
<dbReference type="PANTHER" id="PTHR30093">
    <property type="entry name" value="GENERAL SECRETION PATHWAY PROTEIN G"/>
    <property type="match status" value="1"/>
</dbReference>
<comment type="caution">
    <text evidence="3">The sequence shown here is derived from an EMBL/GenBank/DDBJ whole genome shotgun (WGS) entry which is preliminary data.</text>
</comment>
<dbReference type="InterPro" id="IPR012902">
    <property type="entry name" value="N_methyl_site"/>
</dbReference>
<proteinExistence type="predicted"/>